<feature type="transmembrane region" description="Helical" evidence="1">
    <location>
        <begin position="86"/>
        <end position="105"/>
    </location>
</feature>
<dbReference type="RefSeq" id="WP_188808508.1">
    <property type="nucleotide sequence ID" value="NZ_BMPU01000006.1"/>
</dbReference>
<dbReference type="EMBL" id="BMPU01000006">
    <property type="protein sequence ID" value="GGM58035.1"/>
    <property type="molecule type" value="Genomic_DNA"/>
</dbReference>
<dbReference type="PANTHER" id="PTHR34980">
    <property type="entry name" value="INNER MEMBRANE PROTEIN-RELATED-RELATED"/>
    <property type="match status" value="1"/>
</dbReference>
<organism evidence="2 3">
    <name type="scientific">Porphyromonas pasteri</name>
    <dbReference type="NCBI Taxonomy" id="1583331"/>
    <lineage>
        <taxon>Bacteria</taxon>
        <taxon>Pseudomonadati</taxon>
        <taxon>Bacteroidota</taxon>
        <taxon>Bacteroidia</taxon>
        <taxon>Bacteroidales</taxon>
        <taxon>Porphyromonadaceae</taxon>
        <taxon>Porphyromonas</taxon>
    </lineage>
</organism>
<proteinExistence type="predicted"/>
<feature type="transmembrane region" description="Helical" evidence="1">
    <location>
        <begin position="30"/>
        <end position="50"/>
    </location>
</feature>
<evidence type="ECO:0000256" key="1">
    <source>
        <dbReference type="SAM" id="Phobius"/>
    </source>
</evidence>
<accession>A0ABQ2H9Y4</accession>
<keyword evidence="1" id="KW-0472">Membrane</keyword>
<comment type="caution">
    <text evidence="2">The sequence shown here is derived from an EMBL/GenBank/DDBJ whole genome shotgun (WGS) entry which is preliminary data.</text>
</comment>
<dbReference type="InterPro" id="IPR008523">
    <property type="entry name" value="DUF805"/>
</dbReference>
<protein>
    <submittedName>
        <fullName evidence="2">Membrane protein</fullName>
    </submittedName>
</protein>
<name>A0ABQ2H9Y4_9PORP</name>
<keyword evidence="1" id="KW-0812">Transmembrane</keyword>
<gene>
    <name evidence="2" type="ORF">GCM10007088_16190</name>
</gene>
<feature type="transmembrane region" description="Helical" evidence="1">
    <location>
        <begin position="56"/>
        <end position="74"/>
    </location>
</feature>
<sequence length="122" mass="13959">MQEKGLFEYFTDCITLKLADFDGRARRREYWGYVLFYSIIAFVFIFIDILLDLGLILPKIVSLIFALPSLAVSVRRLHDVGKPGYYILAGLIPILGAFYLLFLFIEDSEPEENAYGPNPKSL</sequence>
<keyword evidence="3" id="KW-1185">Reference proteome</keyword>
<evidence type="ECO:0000313" key="2">
    <source>
        <dbReference type="EMBL" id="GGM58035.1"/>
    </source>
</evidence>
<dbReference type="PANTHER" id="PTHR34980:SF2">
    <property type="entry name" value="INNER MEMBRANE PROTEIN YHAH-RELATED"/>
    <property type="match status" value="1"/>
</dbReference>
<dbReference type="Pfam" id="PF05656">
    <property type="entry name" value="DUF805"/>
    <property type="match status" value="1"/>
</dbReference>
<keyword evidence="1" id="KW-1133">Transmembrane helix</keyword>
<reference evidence="3" key="1">
    <citation type="journal article" date="2019" name="Int. J. Syst. Evol. Microbiol.">
        <title>The Global Catalogue of Microorganisms (GCM) 10K type strain sequencing project: providing services to taxonomists for standard genome sequencing and annotation.</title>
        <authorList>
            <consortium name="The Broad Institute Genomics Platform"/>
            <consortium name="The Broad Institute Genome Sequencing Center for Infectious Disease"/>
            <person name="Wu L."/>
            <person name="Ma J."/>
        </authorList>
    </citation>
    <scope>NUCLEOTIDE SEQUENCE [LARGE SCALE GENOMIC DNA]</scope>
    <source>
        <strain evidence="3">JCM 30531</strain>
    </source>
</reference>
<evidence type="ECO:0000313" key="3">
    <source>
        <dbReference type="Proteomes" id="UP000653477"/>
    </source>
</evidence>
<dbReference type="Proteomes" id="UP000653477">
    <property type="component" value="Unassembled WGS sequence"/>
</dbReference>